<evidence type="ECO:0000313" key="3">
    <source>
        <dbReference type="Proteomes" id="UP001154078"/>
    </source>
</evidence>
<organism evidence="2 3">
    <name type="scientific">Brassicogethes aeneus</name>
    <name type="common">Rape pollen beetle</name>
    <name type="synonym">Meligethes aeneus</name>
    <dbReference type="NCBI Taxonomy" id="1431903"/>
    <lineage>
        <taxon>Eukaryota</taxon>
        <taxon>Metazoa</taxon>
        <taxon>Ecdysozoa</taxon>
        <taxon>Arthropoda</taxon>
        <taxon>Hexapoda</taxon>
        <taxon>Insecta</taxon>
        <taxon>Pterygota</taxon>
        <taxon>Neoptera</taxon>
        <taxon>Endopterygota</taxon>
        <taxon>Coleoptera</taxon>
        <taxon>Polyphaga</taxon>
        <taxon>Cucujiformia</taxon>
        <taxon>Nitidulidae</taxon>
        <taxon>Meligethinae</taxon>
        <taxon>Brassicogethes</taxon>
    </lineage>
</organism>
<proteinExistence type="predicted"/>
<accession>A0A9P0AZD0</accession>
<evidence type="ECO:0000313" key="2">
    <source>
        <dbReference type="EMBL" id="CAH0552022.1"/>
    </source>
</evidence>
<dbReference type="Proteomes" id="UP001154078">
    <property type="component" value="Chromosome 2"/>
</dbReference>
<name>A0A9P0AZD0_BRAAE</name>
<feature type="transmembrane region" description="Helical" evidence="1">
    <location>
        <begin position="6"/>
        <end position="25"/>
    </location>
</feature>
<reference evidence="2" key="1">
    <citation type="submission" date="2021-12" db="EMBL/GenBank/DDBJ databases">
        <authorList>
            <person name="King R."/>
        </authorList>
    </citation>
    <scope>NUCLEOTIDE SEQUENCE</scope>
</reference>
<protein>
    <submittedName>
        <fullName evidence="2">Uncharacterized protein</fullName>
    </submittedName>
</protein>
<dbReference type="EMBL" id="OV121133">
    <property type="protein sequence ID" value="CAH0552022.1"/>
    <property type="molecule type" value="Genomic_DNA"/>
</dbReference>
<keyword evidence="1" id="KW-0472">Membrane</keyword>
<evidence type="ECO:0000256" key="1">
    <source>
        <dbReference type="SAM" id="Phobius"/>
    </source>
</evidence>
<dbReference type="AlphaFoldDB" id="A0A9P0AZD0"/>
<keyword evidence="3" id="KW-1185">Reference proteome</keyword>
<keyword evidence="1" id="KW-1133">Transmembrane helix</keyword>
<dbReference type="OrthoDB" id="6762088at2759"/>
<gene>
    <name evidence="2" type="ORF">MELIAE_LOCUS4499</name>
</gene>
<keyword evidence="1" id="KW-0812">Transmembrane</keyword>
<sequence>MSNTTELFVFFMTIIIILFALYTYFQKKIKITEYLNEYYNHHMLSFNAPNNPQRQQDEIYNISGRVQGQNSEQRLPSDAYLTVEHITASNQLNKPSYNDEPPSYEEAIKLASHLPPPPVLPPVYTGIYDRPSVHVTSPVSPTVTIAIS</sequence>